<accession>A0A6N4VA01</accession>
<gene>
    <name evidence="6" type="ORF">MPOR_19390</name>
</gene>
<keyword evidence="7" id="KW-1185">Reference proteome</keyword>
<dbReference type="PROSITE" id="PS51387">
    <property type="entry name" value="FAD_PCMH"/>
    <property type="match status" value="1"/>
</dbReference>
<proteinExistence type="predicted"/>
<evidence type="ECO:0000313" key="6">
    <source>
        <dbReference type="EMBL" id="BBX50913.1"/>
    </source>
</evidence>
<dbReference type="InterPro" id="IPR016171">
    <property type="entry name" value="Vanillyl_alc_oxidase_C-sub2"/>
</dbReference>
<keyword evidence="4" id="KW-0560">Oxidoreductase</keyword>
<dbReference type="PANTHER" id="PTHR11748:SF119">
    <property type="entry name" value="D-2-HYDROXYGLUTARATE DEHYDROGENASE"/>
    <property type="match status" value="1"/>
</dbReference>
<dbReference type="Gene3D" id="3.30.465.10">
    <property type="match status" value="1"/>
</dbReference>
<evidence type="ECO:0000256" key="4">
    <source>
        <dbReference type="ARBA" id="ARBA00023002"/>
    </source>
</evidence>
<protein>
    <submittedName>
        <fullName evidence="6">Lactate dehydrogenase</fullName>
    </submittedName>
</protein>
<dbReference type="Proteomes" id="UP000466785">
    <property type="component" value="Chromosome"/>
</dbReference>
<dbReference type="Gene3D" id="3.30.70.2740">
    <property type="match status" value="1"/>
</dbReference>
<dbReference type="SUPFAM" id="SSF56176">
    <property type="entry name" value="FAD-binding/transporter-associated domain-like"/>
    <property type="match status" value="1"/>
</dbReference>
<dbReference type="Pfam" id="PF02754">
    <property type="entry name" value="CCG"/>
    <property type="match status" value="1"/>
</dbReference>
<sequence>MLTPATYDVRRLGAQLRSEVRGAVHDDASARALYATDASNYRVVPDLVVVPRDVDDLAAAVALTAAAQAPVVMRGGGTSMAGNAIGGVVIDASRHVNKILDIDTTARTALVEPGVVLTHLLAAAKPHQLAFGADPSSASRATLGGMIANNACGAHSVAWGTTADNVRALEVLLADGTRTTFTSHGDRQALTALPGAEGELHRHLTGFVDAHETVIRRRFGQFTRQISGYALHELLPERGYNVAALLCGSEGGFAATLRATVALTPLPAARVLCVLGFADSIASAECVPTVLAHSPLTMESINDQLVDRLPGEVRRAAIDAGLPAGRAWVLVEMGGEDLMAATMAAEKMLVALKDSGSPATASLVTEPAAQAVLWRCRTDAAGLATRRADGAEAWGGWEDAAVPPHRLADYLRGLDALMARYGLAGASYGHFGEGCMHMRIDFDLLSADGIRAYRAFVEEATDLVVSLGGSVSGEHGDGRARSELLDRMYGADGLALMAGMKDIWDPRRVLNPGVVVDPPPLDADIRHQAPLQRKPFTLFAYPDDHGDFAQAQRRCVGIGKCRQTSGGVMCPSYQATREEQHSTRGRAHLLWEMLQGDVVTDGWRSTEVRDALDLCLSCKGCLSDCPVNVDMATYKAEFTHHHYQGRPWARPLSHWSMGWLPLWSRVAAKAPKLANRLARGPLVKRLGGIADEREIPQFAEQTFTSWFAARPVTAGPKGQVLLWPDSFTNHLAPQVGQAAVAVLEAAGYQVVLPERPVCCGLTWISTGQLNAAKKRLTASLSALAPHLAAGTPIVGLEPSCTAVLRRDAHELLPDDPRAAQAAETTHTFAEFVLASGWQPPQLDAQALVQTHCHQHAVLGFDADRTLMAKAGIAADIPDSGCCGLAGNFGFERGHYEVSQQVGERVLLPAVRNAAPDTAVVADGFSCRTQIAQGTERRAVHLAELLARGL</sequence>
<dbReference type="EMBL" id="AP022570">
    <property type="protein sequence ID" value="BBX50913.1"/>
    <property type="molecule type" value="Genomic_DNA"/>
</dbReference>
<reference evidence="6 7" key="1">
    <citation type="journal article" date="2019" name="Emerg. Microbes Infect.">
        <title>Comprehensive subspecies identification of 175 nontuberculous mycobacteria species based on 7547 genomic profiles.</title>
        <authorList>
            <person name="Matsumoto Y."/>
            <person name="Kinjo T."/>
            <person name="Motooka D."/>
            <person name="Nabeya D."/>
            <person name="Jung N."/>
            <person name="Uechi K."/>
            <person name="Horii T."/>
            <person name="Iida T."/>
            <person name="Fujita J."/>
            <person name="Nakamura S."/>
        </authorList>
    </citation>
    <scope>NUCLEOTIDE SEQUENCE [LARGE SCALE GENOMIC DNA]</scope>
    <source>
        <strain evidence="6 7">JCM 12603</strain>
    </source>
</reference>
<dbReference type="KEGG" id="mpof:MPOR_19390"/>
<feature type="domain" description="FAD-binding PCMH-type" evidence="5">
    <location>
        <begin position="41"/>
        <end position="266"/>
    </location>
</feature>
<name>A0A6N4VA01_9MYCO</name>
<dbReference type="GO" id="GO:0004458">
    <property type="term" value="F:D-lactate dehydrogenase (cytochrome) activity"/>
    <property type="evidence" value="ECO:0007669"/>
    <property type="project" value="TreeGrafter"/>
</dbReference>
<dbReference type="InterPro" id="IPR017896">
    <property type="entry name" value="4Fe4S_Fe-S-bd"/>
</dbReference>
<evidence type="ECO:0000259" key="5">
    <source>
        <dbReference type="PROSITE" id="PS51387"/>
    </source>
</evidence>
<evidence type="ECO:0000313" key="7">
    <source>
        <dbReference type="Proteomes" id="UP000466785"/>
    </source>
</evidence>
<dbReference type="GO" id="GO:0071949">
    <property type="term" value="F:FAD binding"/>
    <property type="evidence" value="ECO:0007669"/>
    <property type="project" value="InterPro"/>
</dbReference>
<evidence type="ECO:0000256" key="1">
    <source>
        <dbReference type="ARBA" id="ARBA00001974"/>
    </source>
</evidence>
<evidence type="ECO:0000256" key="3">
    <source>
        <dbReference type="ARBA" id="ARBA00022827"/>
    </source>
</evidence>
<dbReference type="GO" id="GO:1903457">
    <property type="term" value="P:lactate catabolic process"/>
    <property type="evidence" value="ECO:0007669"/>
    <property type="project" value="TreeGrafter"/>
</dbReference>
<dbReference type="InterPro" id="IPR016166">
    <property type="entry name" value="FAD-bd_PCMH"/>
</dbReference>
<dbReference type="InterPro" id="IPR036318">
    <property type="entry name" value="FAD-bd_PCMH-like_sf"/>
</dbReference>
<dbReference type="Pfam" id="PF02913">
    <property type="entry name" value="FAD-oxidase_C"/>
    <property type="match status" value="1"/>
</dbReference>
<dbReference type="RefSeq" id="WP_163673406.1">
    <property type="nucleotide sequence ID" value="NZ_AP022570.1"/>
</dbReference>
<dbReference type="SUPFAM" id="SSF46548">
    <property type="entry name" value="alpha-helical ferredoxin"/>
    <property type="match status" value="1"/>
</dbReference>
<dbReference type="AlphaFoldDB" id="A0A6N4VA01"/>
<dbReference type="InterPro" id="IPR004113">
    <property type="entry name" value="FAD-bd_oxidored_4_C"/>
</dbReference>
<keyword evidence="2" id="KW-0285">Flavoprotein</keyword>
<keyword evidence="3" id="KW-0274">FAD</keyword>
<dbReference type="GO" id="GO:0008720">
    <property type="term" value="F:D-lactate dehydrogenase (NAD+) activity"/>
    <property type="evidence" value="ECO:0007669"/>
    <property type="project" value="TreeGrafter"/>
</dbReference>
<dbReference type="InterPro" id="IPR006094">
    <property type="entry name" value="Oxid_FAD_bind_N"/>
</dbReference>
<dbReference type="InterPro" id="IPR016169">
    <property type="entry name" value="FAD-bd_PCMH_sub2"/>
</dbReference>
<dbReference type="SUPFAM" id="SSF55103">
    <property type="entry name" value="FAD-linked oxidases, C-terminal domain"/>
    <property type="match status" value="1"/>
</dbReference>
<evidence type="ECO:0000256" key="2">
    <source>
        <dbReference type="ARBA" id="ARBA00022630"/>
    </source>
</evidence>
<dbReference type="Gene3D" id="1.10.45.10">
    <property type="entry name" value="Vanillyl-alcohol Oxidase, Chain A, domain 4"/>
    <property type="match status" value="1"/>
</dbReference>
<dbReference type="Pfam" id="PF13183">
    <property type="entry name" value="Fer4_8"/>
    <property type="match status" value="1"/>
</dbReference>
<dbReference type="PANTHER" id="PTHR11748">
    <property type="entry name" value="D-LACTATE DEHYDROGENASE"/>
    <property type="match status" value="1"/>
</dbReference>
<comment type="cofactor">
    <cofactor evidence="1">
        <name>FAD</name>
        <dbReference type="ChEBI" id="CHEBI:57692"/>
    </cofactor>
</comment>
<dbReference type="InterPro" id="IPR016164">
    <property type="entry name" value="FAD-linked_Oxase-like_C"/>
</dbReference>
<dbReference type="InterPro" id="IPR004017">
    <property type="entry name" value="Cys_rich_dom"/>
</dbReference>
<dbReference type="Pfam" id="PF01565">
    <property type="entry name" value="FAD_binding_4"/>
    <property type="match status" value="1"/>
</dbReference>
<organism evidence="6 7">
    <name type="scientific">Mycolicibacterium poriferae</name>
    <dbReference type="NCBI Taxonomy" id="39694"/>
    <lineage>
        <taxon>Bacteria</taxon>
        <taxon>Bacillati</taxon>
        <taxon>Actinomycetota</taxon>
        <taxon>Actinomycetes</taxon>
        <taxon>Mycobacteriales</taxon>
        <taxon>Mycobacteriaceae</taxon>
        <taxon>Mycolicibacterium</taxon>
    </lineage>
</organism>